<evidence type="ECO:0000259" key="12">
    <source>
        <dbReference type="SMART" id="SM00363"/>
    </source>
</evidence>
<evidence type="ECO:0000256" key="6">
    <source>
        <dbReference type="ARBA" id="ARBA00022980"/>
    </source>
</evidence>
<dbReference type="Pfam" id="PF00163">
    <property type="entry name" value="Ribosomal_S4"/>
    <property type="match status" value="1"/>
</dbReference>
<dbReference type="Gene3D" id="3.10.290.10">
    <property type="entry name" value="RNA-binding S4 domain"/>
    <property type="match status" value="1"/>
</dbReference>
<keyword evidence="6 10" id="KW-0689">Ribosomal protein</keyword>
<dbReference type="NCBIfam" id="TIGR01017">
    <property type="entry name" value="rpsD_bact"/>
    <property type="match status" value="1"/>
</dbReference>
<comment type="similarity">
    <text evidence="3 10 11">Belongs to the universal ribosomal protein uS4 family.</text>
</comment>
<dbReference type="InterPro" id="IPR001912">
    <property type="entry name" value="Ribosomal_uS4_N"/>
</dbReference>
<name>A0A1M6QIV5_9FIRM</name>
<dbReference type="STRING" id="1121421.SAMN02745123_01076"/>
<dbReference type="PROSITE" id="PS00632">
    <property type="entry name" value="RIBOSOMAL_S4"/>
    <property type="match status" value="1"/>
</dbReference>
<dbReference type="GO" id="GO:0042274">
    <property type="term" value="P:ribosomal small subunit biogenesis"/>
    <property type="evidence" value="ECO:0007669"/>
    <property type="project" value="TreeGrafter"/>
</dbReference>
<dbReference type="AlphaFoldDB" id="A0A1M6QIV5"/>
<comment type="function">
    <text evidence="2 10">One of the primary rRNA binding proteins, it binds directly to 16S rRNA where it nucleates assembly of the body of the 30S subunit.</text>
</comment>
<dbReference type="EMBL" id="FRAR01000008">
    <property type="protein sequence ID" value="SHK20085.1"/>
    <property type="molecule type" value="Genomic_DNA"/>
</dbReference>
<keyword evidence="15" id="KW-1185">Reference proteome</keyword>
<evidence type="ECO:0000256" key="2">
    <source>
        <dbReference type="ARBA" id="ARBA00003866"/>
    </source>
</evidence>
<feature type="domain" description="Small ribosomal subunit protein uS4 N-terminal" evidence="13">
    <location>
        <begin position="3"/>
        <end position="97"/>
    </location>
</feature>
<evidence type="ECO:0000313" key="15">
    <source>
        <dbReference type="Proteomes" id="UP000183997"/>
    </source>
</evidence>
<feature type="domain" description="RNA-binding S4" evidence="12">
    <location>
        <begin position="98"/>
        <end position="162"/>
    </location>
</feature>
<keyword evidence="4 10" id="KW-0699">rRNA-binding</keyword>
<dbReference type="PROSITE" id="PS50889">
    <property type="entry name" value="S4"/>
    <property type="match status" value="1"/>
</dbReference>
<dbReference type="GO" id="GO:0006412">
    <property type="term" value="P:translation"/>
    <property type="evidence" value="ECO:0007669"/>
    <property type="project" value="UniProtKB-UniRule"/>
</dbReference>
<dbReference type="GO" id="GO:0019843">
    <property type="term" value="F:rRNA binding"/>
    <property type="evidence" value="ECO:0007669"/>
    <property type="project" value="UniProtKB-UniRule"/>
</dbReference>
<evidence type="ECO:0000256" key="8">
    <source>
        <dbReference type="ARBA" id="ARBA00025813"/>
    </source>
</evidence>
<dbReference type="GO" id="GO:0015935">
    <property type="term" value="C:small ribosomal subunit"/>
    <property type="evidence" value="ECO:0007669"/>
    <property type="project" value="InterPro"/>
</dbReference>
<dbReference type="InterPro" id="IPR005709">
    <property type="entry name" value="Ribosomal_uS4_bac-type"/>
</dbReference>
<evidence type="ECO:0000256" key="11">
    <source>
        <dbReference type="RuleBase" id="RU003699"/>
    </source>
</evidence>
<evidence type="ECO:0000256" key="10">
    <source>
        <dbReference type="HAMAP-Rule" id="MF_01306"/>
    </source>
</evidence>
<evidence type="ECO:0000313" key="14">
    <source>
        <dbReference type="EMBL" id="SHK20085.1"/>
    </source>
</evidence>
<dbReference type="HAMAP" id="MF_01306_B">
    <property type="entry name" value="Ribosomal_uS4_B"/>
    <property type="match status" value="1"/>
</dbReference>
<dbReference type="Pfam" id="PF01479">
    <property type="entry name" value="S4"/>
    <property type="match status" value="1"/>
</dbReference>
<dbReference type="PANTHER" id="PTHR11831">
    <property type="entry name" value="30S 40S RIBOSOMAL PROTEIN"/>
    <property type="match status" value="1"/>
</dbReference>
<protein>
    <recommendedName>
        <fullName evidence="9 10">Small ribosomal subunit protein uS4</fullName>
    </recommendedName>
</protein>
<evidence type="ECO:0000256" key="5">
    <source>
        <dbReference type="ARBA" id="ARBA00022884"/>
    </source>
</evidence>
<evidence type="ECO:0000256" key="3">
    <source>
        <dbReference type="ARBA" id="ARBA00007465"/>
    </source>
</evidence>
<dbReference type="InterPro" id="IPR022801">
    <property type="entry name" value="Ribosomal_uS4"/>
</dbReference>
<dbReference type="PANTHER" id="PTHR11831:SF4">
    <property type="entry name" value="SMALL RIBOSOMAL SUBUNIT PROTEIN US4M"/>
    <property type="match status" value="1"/>
</dbReference>
<proteinExistence type="inferred from homology"/>
<reference evidence="15" key="1">
    <citation type="submission" date="2016-11" db="EMBL/GenBank/DDBJ databases">
        <authorList>
            <person name="Varghese N."/>
            <person name="Submissions S."/>
        </authorList>
    </citation>
    <scope>NUCLEOTIDE SEQUENCE [LARGE SCALE GENOMIC DNA]</scope>
    <source>
        <strain evidence="15">DSM 10349</strain>
    </source>
</reference>
<dbReference type="Gene3D" id="1.10.1050.10">
    <property type="entry name" value="Ribosomal Protein S4 Delta 41, Chain A, domain 1"/>
    <property type="match status" value="1"/>
</dbReference>
<dbReference type="NCBIfam" id="NF003717">
    <property type="entry name" value="PRK05327.1"/>
    <property type="match status" value="1"/>
</dbReference>
<gene>
    <name evidence="10" type="primary">rpsD</name>
    <name evidence="14" type="ORF">SAMN02745123_01076</name>
</gene>
<dbReference type="FunFam" id="3.10.290.10:FF:000001">
    <property type="entry name" value="30S ribosomal protein S4"/>
    <property type="match status" value="1"/>
</dbReference>
<keyword evidence="5 10" id="KW-0694">RNA-binding</keyword>
<organism evidence="14 15">
    <name type="scientific">Desulforamulus aeronauticus DSM 10349</name>
    <dbReference type="NCBI Taxonomy" id="1121421"/>
    <lineage>
        <taxon>Bacteria</taxon>
        <taxon>Bacillati</taxon>
        <taxon>Bacillota</taxon>
        <taxon>Clostridia</taxon>
        <taxon>Eubacteriales</taxon>
        <taxon>Peptococcaceae</taxon>
        <taxon>Desulforamulus</taxon>
    </lineage>
</organism>
<evidence type="ECO:0000256" key="1">
    <source>
        <dbReference type="ARBA" id="ARBA00003004"/>
    </source>
</evidence>
<comment type="function">
    <text evidence="1 10">With S5 and S12 plays an important role in translational accuracy.</text>
</comment>
<evidence type="ECO:0000259" key="13">
    <source>
        <dbReference type="SMART" id="SM01390"/>
    </source>
</evidence>
<comment type="subunit">
    <text evidence="8 10">Part of the 30S ribosomal subunit. Contacts protein S5. The interaction surface between S4 and S5 is involved in control of translational fidelity.</text>
</comment>
<dbReference type="CDD" id="cd00165">
    <property type="entry name" value="S4"/>
    <property type="match status" value="1"/>
</dbReference>
<keyword evidence="7 10" id="KW-0687">Ribonucleoprotein</keyword>
<dbReference type="FunFam" id="1.10.1050.10:FF:000001">
    <property type="entry name" value="30S ribosomal protein S4"/>
    <property type="match status" value="1"/>
</dbReference>
<evidence type="ECO:0000256" key="4">
    <source>
        <dbReference type="ARBA" id="ARBA00022730"/>
    </source>
</evidence>
<dbReference type="GO" id="GO:0003735">
    <property type="term" value="F:structural constituent of ribosome"/>
    <property type="evidence" value="ECO:0007669"/>
    <property type="project" value="InterPro"/>
</dbReference>
<dbReference type="SMART" id="SM00363">
    <property type="entry name" value="S4"/>
    <property type="match status" value="1"/>
</dbReference>
<sequence>MARYTGPHCRLCRREGLKLYLKGDRCYTGKCAIDRRSYAPGQHGQGRKKVSEYGIQLRAKQKARRIYGVLEKPFRTYFERAERQGGVAGENLLRLLERRLDNVVYRLGLGASRVEARQLVLHGHFTVNGKKVNIPSFQVRVGEEIAVSDKSKNSPRIKELIERSADRTPPAWLEYDAQEAKGRVVALPSRDQIDVPVEEHLIVELYSR</sequence>
<dbReference type="SMART" id="SM01390">
    <property type="entry name" value="Ribosomal_S4"/>
    <property type="match status" value="1"/>
</dbReference>
<dbReference type="Proteomes" id="UP000183997">
    <property type="component" value="Unassembled WGS sequence"/>
</dbReference>
<accession>A0A1M6QIV5</accession>
<dbReference type="SUPFAM" id="SSF55174">
    <property type="entry name" value="Alpha-L RNA-binding motif"/>
    <property type="match status" value="1"/>
</dbReference>
<dbReference type="OrthoDB" id="9803672at2"/>
<dbReference type="RefSeq" id="WP_072911528.1">
    <property type="nucleotide sequence ID" value="NZ_FRAR01000008.1"/>
</dbReference>
<evidence type="ECO:0000256" key="9">
    <source>
        <dbReference type="ARBA" id="ARBA00035254"/>
    </source>
</evidence>
<dbReference type="InterPro" id="IPR036986">
    <property type="entry name" value="S4_RNA-bd_sf"/>
</dbReference>
<evidence type="ECO:0000256" key="7">
    <source>
        <dbReference type="ARBA" id="ARBA00023274"/>
    </source>
</evidence>
<dbReference type="InterPro" id="IPR002942">
    <property type="entry name" value="S4_RNA-bd"/>
</dbReference>
<dbReference type="InterPro" id="IPR018079">
    <property type="entry name" value="Ribosomal_uS4_CS"/>
</dbReference>